<evidence type="ECO:0000313" key="2">
    <source>
        <dbReference type="EMBL" id="HIT58380.1"/>
    </source>
</evidence>
<reference evidence="2" key="1">
    <citation type="submission" date="2020-10" db="EMBL/GenBank/DDBJ databases">
        <authorList>
            <person name="Gilroy R."/>
        </authorList>
    </citation>
    <scope>NUCLEOTIDE SEQUENCE</scope>
    <source>
        <strain evidence="2">CHK33-4379</strain>
    </source>
</reference>
<dbReference type="Gene3D" id="3.30.70.100">
    <property type="match status" value="1"/>
</dbReference>
<sequence>MLFSPGKTETLCVEGMKCAHCKKSVENAAVGVKGVKKAEAELSGGVLTLTIDKDAPEAVLDEVVAAVNACGFKAHR</sequence>
<dbReference type="CDD" id="cd00371">
    <property type="entry name" value="HMA"/>
    <property type="match status" value="1"/>
</dbReference>
<dbReference type="Proteomes" id="UP000824136">
    <property type="component" value="Unassembled WGS sequence"/>
</dbReference>
<organism evidence="2 3">
    <name type="scientific">Candidatus Faeciplasma pullistercoris</name>
    <dbReference type="NCBI Taxonomy" id="2840800"/>
    <lineage>
        <taxon>Bacteria</taxon>
        <taxon>Bacillati</taxon>
        <taxon>Bacillota</taxon>
        <taxon>Clostridia</taxon>
        <taxon>Eubacteriales</taxon>
        <taxon>Oscillospiraceae</taxon>
        <taxon>Oscillospiraceae incertae sedis</taxon>
        <taxon>Candidatus Faeciplasma</taxon>
    </lineage>
</organism>
<evidence type="ECO:0000259" key="1">
    <source>
        <dbReference type="PROSITE" id="PS50846"/>
    </source>
</evidence>
<protein>
    <submittedName>
        <fullName evidence="2">Heavy-metal-associated domain-containing protein</fullName>
    </submittedName>
</protein>
<dbReference type="EMBL" id="DVLL01000006">
    <property type="protein sequence ID" value="HIT58380.1"/>
    <property type="molecule type" value="Genomic_DNA"/>
</dbReference>
<gene>
    <name evidence="2" type="ORF">IAC39_01455</name>
</gene>
<dbReference type="Pfam" id="PF00403">
    <property type="entry name" value="HMA"/>
    <property type="match status" value="1"/>
</dbReference>
<dbReference type="SUPFAM" id="SSF55008">
    <property type="entry name" value="HMA, heavy metal-associated domain"/>
    <property type="match status" value="1"/>
</dbReference>
<evidence type="ECO:0000313" key="3">
    <source>
        <dbReference type="Proteomes" id="UP000824136"/>
    </source>
</evidence>
<dbReference type="InterPro" id="IPR036163">
    <property type="entry name" value="HMA_dom_sf"/>
</dbReference>
<dbReference type="PROSITE" id="PS50846">
    <property type="entry name" value="HMA_2"/>
    <property type="match status" value="1"/>
</dbReference>
<dbReference type="InterPro" id="IPR006121">
    <property type="entry name" value="HMA_dom"/>
</dbReference>
<reference evidence="2" key="2">
    <citation type="journal article" date="2021" name="PeerJ">
        <title>Extensive microbial diversity within the chicken gut microbiome revealed by metagenomics and culture.</title>
        <authorList>
            <person name="Gilroy R."/>
            <person name="Ravi A."/>
            <person name="Getino M."/>
            <person name="Pursley I."/>
            <person name="Horton D.L."/>
            <person name="Alikhan N.F."/>
            <person name="Baker D."/>
            <person name="Gharbi K."/>
            <person name="Hall N."/>
            <person name="Watson M."/>
            <person name="Adriaenssens E.M."/>
            <person name="Foster-Nyarko E."/>
            <person name="Jarju S."/>
            <person name="Secka A."/>
            <person name="Antonio M."/>
            <person name="Oren A."/>
            <person name="Chaudhuri R.R."/>
            <person name="La Ragione R."/>
            <person name="Hildebrand F."/>
            <person name="Pallen M.J."/>
        </authorList>
    </citation>
    <scope>NUCLEOTIDE SEQUENCE</scope>
    <source>
        <strain evidence="2">CHK33-4379</strain>
    </source>
</reference>
<dbReference type="GO" id="GO:0046872">
    <property type="term" value="F:metal ion binding"/>
    <property type="evidence" value="ECO:0007669"/>
    <property type="project" value="InterPro"/>
</dbReference>
<feature type="domain" description="HMA" evidence="1">
    <location>
        <begin position="7"/>
        <end position="75"/>
    </location>
</feature>
<proteinExistence type="predicted"/>
<accession>A0A9D1GU92</accession>
<name>A0A9D1GU92_9FIRM</name>
<dbReference type="AlphaFoldDB" id="A0A9D1GU92"/>
<comment type="caution">
    <text evidence="2">The sequence shown here is derived from an EMBL/GenBank/DDBJ whole genome shotgun (WGS) entry which is preliminary data.</text>
</comment>